<name>A0A1T4RS80_9BACT</name>
<feature type="transmembrane region" description="Helical" evidence="1">
    <location>
        <begin position="12"/>
        <end position="33"/>
    </location>
</feature>
<evidence type="ECO:0000256" key="1">
    <source>
        <dbReference type="SAM" id="Phobius"/>
    </source>
</evidence>
<keyword evidence="1" id="KW-0472">Membrane</keyword>
<dbReference type="EMBL" id="FUWH01000014">
    <property type="protein sequence ID" value="SKA18628.1"/>
    <property type="molecule type" value="Genomic_DNA"/>
</dbReference>
<organism evidence="2 3">
    <name type="scientific">Sediminibacterium ginsengisoli</name>
    <dbReference type="NCBI Taxonomy" id="413434"/>
    <lineage>
        <taxon>Bacteria</taxon>
        <taxon>Pseudomonadati</taxon>
        <taxon>Bacteroidota</taxon>
        <taxon>Chitinophagia</taxon>
        <taxon>Chitinophagales</taxon>
        <taxon>Chitinophagaceae</taxon>
        <taxon>Sediminibacterium</taxon>
    </lineage>
</organism>
<dbReference type="STRING" id="413434.SAMN04488132_11430"/>
<keyword evidence="1" id="KW-1133">Transmembrane helix</keyword>
<keyword evidence="3" id="KW-1185">Reference proteome</keyword>
<proteinExistence type="predicted"/>
<protein>
    <submittedName>
        <fullName evidence="2">Uncharacterized protein</fullName>
    </submittedName>
</protein>
<dbReference type="AlphaFoldDB" id="A0A1T4RS80"/>
<dbReference type="RefSeq" id="WP_078832740.1">
    <property type="nucleotide sequence ID" value="NZ_FUWH01000014.1"/>
</dbReference>
<sequence>MALSFLKRTGTGTVIRTLLVLLLLLPVWMYIAWLCAPKRELVIAIIDKTVLNTKDQEHVSLNWVLDQEKFTKDGRQLYKSGKDYYGFFPLEGKRYELHGLEEFSTERLDRLAVDADVMYITDAYGIFRNEWLKEGDAKERSGIVYGGLSQQDFYLLKQMRDKKKLLITEFNCLASPTPPAVRAEFENLFGVRWTGWIGRFFSSFDTTVNKELPKWLISNYKQQHNGAWPFSKPGIAFIHSDDTVVILEEGSGLETTVPYIYSTADARKKYGLPEKIPYSFWFDIVQPDPRVNKILSSYQIETTAKGKEELNRHGLPASFPAVTAHIADDYRFYYFSGDFADAPVSVFSSHFKGIGAFKRFMFNPHDEQDRRGFFWSFYRPLVTSVLNDYYSKIKPD</sequence>
<accession>A0A1T4RS80</accession>
<gene>
    <name evidence="2" type="ORF">SAMN04488132_11430</name>
</gene>
<keyword evidence="1" id="KW-0812">Transmembrane</keyword>
<dbReference type="Proteomes" id="UP000190888">
    <property type="component" value="Unassembled WGS sequence"/>
</dbReference>
<evidence type="ECO:0000313" key="3">
    <source>
        <dbReference type="Proteomes" id="UP000190888"/>
    </source>
</evidence>
<reference evidence="2 3" key="1">
    <citation type="submission" date="2017-02" db="EMBL/GenBank/DDBJ databases">
        <authorList>
            <person name="Peterson S.W."/>
        </authorList>
    </citation>
    <scope>NUCLEOTIDE SEQUENCE [LARGE SCALE GENOMIC DNA]</scope>
    <source>
        <strain evidence="2 3">DSM 22335</strain>
    </source>
</reference>
<dbReference type="OrthoDB" id="916275at2"/>
<evidence type="ECO:0000313" key="2">
    <source>
        <dbReference type="EMBL" id="SKA18628.1"/>
    </source>
</evidence>